<proteinExistence type="predicted"/>
<evidence type="ECO:0000259" key="3">
    <source>
        <dbReference type="Pfam" id="PF07804"/>
    </source>
</evidence>
<evidence type="ECO:0000256" key="2">
    <source>
        <dbReference type="ARBA" id="ARBA00022777"/>
    </source>
</evidence>
<evidence type="ECO:0000313" key="5">
    <source>
        <dbReference type="EMBL" id="CAB4938110.1"/>
    </source>
</evidence>
<dbReference type="Pfam" id="PF07804">
    <property type="entry name" value="HipA_C"/>
    <property type="match status" value="1"/>
</dbReference>
<sequence>MADSLVVRLHGNVVGELIRGQDPSRVKLAVDSAYDASGITLTESFTAIPGTQPPTDAVSNFLGGHVPEGIHRTVMASRRGIDPGDLFALLREFGGSLAGAVTVRPTGPAPTGDEAAWHKALTDGDLSEKLRQAVRDTDQAVPDDSRSTLPGFQPKVLASRAPGGWAQPHGGAHSTHILKPQVPQRATRLVDEYYGHLLARAANLASFSSTLLEADGVTFLAIERFDRLILSDGAVELVHQEDLAQALGLDWRTADAKFQDQYRMDNPARASAARVAHLLAEIPGASRLIDDWVRRSVFSLVLGDNDAHAKNIALLHTDRGTSLAPAYDTVPNLFERGMINEGFRLAYAVNGSFDHRRVTAESLVAEVASWQTTTPSRASSMVESALKACADAVRTAPRPAGLSAGLTEKLDWTVEQLAIGNQIGTSPWQGAEPK</sequence>
<accession>A0A6J7J510</accession>
<feature type="domain" description="HipA N-terminal subdomain 1" evidence="4">
    <location>
        <begin position="6"/>
        <end position="103"/>
    </location>
</feature>
<dbReference type="PANTHER" id="PTHR37419:SF1">
    <property type="entry name" value="SERINE_THREONINE-PROTEIN KINASE TOXIN HIPA"/>
    <property type="match status" value="1"/>
</dbReference>
<dbReference type="InterPro" id="IPR012893">
    <property type="entry name" value="HipA-like_C"/>
</dbReference>
<dbReference type="GO" id="GO:0004674">
    <property type="term" value="F:protein serine/threonine kinase activity"/>
    <property type="evidence" value="ECO:0007669"/>
    <property type="project" value="TreeGrafter"/>
</dbReference>
<dbReference type="InterPro" id="IPR017508">
    <property type="entry name" value="HipA_N1"/>
</dbReference>
<keyword evidence="2" id="KW-0418">Kinase</keyword>
<evidence type="ECO:0000259" key="4">
    <source>
        <dbReference type="Pfam" id="PF13657"/>
    </source>
</evidence>
<dbReference type="Pfam" id="PF13657">
    <property type="entry name" value="Couple_hipA"/>
    <property type="match status" value="1"/>
</dbReference>
<reference evidence="5" key="1">
    <citation type="submission" date="2020-05" db="EMBL/GenBank/DDBJ databases">
        <authorList>
            <person name="Chiriac C."/>
            <person name="Salcher M."/>
            <person name="Ghai R."/>
            <person name="Kavagutti S V."/>
        </authorList>
    </citation>
    <scope>NUCLEOTIDE SEQUENCE</scope>
</reference>
<dbReference type="InterPro" id="IPR052028">
    <property type="entry name" value="HipA_Ser/Thr_kinase"/>
</dbReference>
<keyword evidence="1" id="KW-0808">Transferase</keyword>
<dbReference type="AlphaFoldDB" id="A0A6J7J510"/>
<dbReference type="EMBL" id="CAFBNB010000212">
    <property type="protein sequence ID" value="CAB4938110.1"/>
    <property type="molecule type" value="Genomic_DNA"/>
</dbReference>
<organism evidence="5">
    <name type="scientific">freshwater metagenome</name>
    <dbReference type="NCBI Taxonomy" id="449393"/>
    <lineage>
        <taxon>unclassified sequences</taxon>
        <taxon>metagenomes</taxon>
        <taxon>ecological metagenomes</taxon>
    </lineage>
</organism>
<evidence type="ECO:0000256" key="1">
    <source>
        <dbReference type="ARBA" id="ARBA00022679"/>
    </source>
</evidence>
<dbReference type="GO" id="GO:0005829">
    <property type="term" value="C:cytosol"/>
    <property type="evidence" value="ECO:0007669"/>
    <property type="project" value="TreeGrafter"/>
</dbReference>
<name>A0A6J7J510_9ZZZZ</name>
<feature type="domain" description="HipA-like C-terminal" evidence="3">
    <location>
        <begin position="148"/>
        <end position="391"/>
    </location>
</feature>
<dbReference type="PANTHER" id="PTHR37419">
    <property type="entry name" value="SERINE/THREONINE-PROTEIN KINASE TOXIN HIPA"/>
    <property type="match status" value="1"/>
</dbReference>
<dbReference type="NCBIfam" id="TIGR03071">
    <property type="entry name" value="couple_hipA"/>
    <property type="match status" value="1"/>
</dbReference>
<gene>
    <name evidence="5" type="ORF">UFOPK3720_01108</name>
</gene>
<protein>
    <submittedName>
        <fullName evidence="5">Unannotated protein</fullName>
    </submittedName>
</protein>